<protein>
    <submittedName>
        <fullName evidence="3">Hpt domain-containing protein</fullName>
    </submittedName>
</protein>
<feature type="modified residue" description="Phosphohistidine" evidence="1">
    <location>
        <position position="46"/>
    </location>
</feature>
<comment type="caution">
    <text evidence="3">The sequence shown here is derived from an EMBL/GenBank/DDBJ whole genome shotgun (WGS) entry which is preliminary data.</text>
</comment>
<dbReference type="InterPro" id="IPR036641">
    <property type="entry name" value="HPT_dom_sf"/>
</dbReference>
<dbReference type="SUPFAM" id="SSF47226">
    <property type="entry name" value="Histidine-containing phosphotransfer domain, HPT domain"/>
    <property type="match status" value="1"/>
</dbReference>
<organism evidence="3 4">
    <name type="scientific">Natronoflexus pectinivorans</name>
    <dbReference type="NCBI Taxonomy" id="682526"/>
    <lineage>
        <taxon>Bacteria</taxon>
        <taxon>Pseudomonadati</taxon>
        <taxon>Bacteroidota</taxon>
        <taxon>Bacteroidia</taxon>
        <taxon>Marinilabiliales</taxon>
        <taxon>Marinilabiliaceae</taxon>
        <taxon>Natronoflexus</taxon>
    </lineage>
</organism>
<dbReference type="GO" id="GO:0004672">
    <property type="term" value="F:protein kinase activity"/>
    <property type="evidence" value="ECO:0007669"/>
    <property type="project" value="UniProtKB-ARBA"/>
</dbReference>
<reference evidence="3 4" key="1">
    <citation type="submission" date="2019-03" db="EMBL/GenBank/DDBJ databases">
        <title>Genomic Encyclopedia of Type Strains, Phase IV (KMG-IV): sequencing the most valuable type-strain genomes for metagenomic binning, comparative biology and taxonomic classification.</title>
        <authorList>
            <person name="Goeker M."/>
        </authorList>
    </citation>
    <scope>NUCLEOTIDE SEQUENCE [LARGE SCALE GENOMIC DNA]</scope>
    <source>
        <strain evidence="3 4">DSM 24179</strain>
    </source>
</reference>
<evidence type="ECO:0000256" key="1">
    <source>
        <dbReference type="PROSITE-ProRule" id="PRU00110"/>
    </source>
</evidence>
<dbReference type="Pfam" id="PF01627">
    <property type="entry name" value="Hpt"/>
    <property type="match status" value="1"/>
</dbReference>
<name>A0A4R2GNN3_9BACT</name>
<feature type="domain" description="HPt" evidence="2">
    <location>
        <begin position="2"/>
        <end position="100"/>
    </location>
</feature>
<keyword evidence="4" id="KW-1185">Reference proteome</keyword>
<dbReference type="InterPro" id="IPR008207">
    <property type="entry name" value="Sig_transdc_His_kin_Hpt_dom"/>
</dbReference>
<dbReference type="PROSITE" id="PS50894">
    <property type="entry name" value="HPT"/>
    <property type="match status" value="1"/>
</dbReference>
<dbReference type="Proteomes" id="UP000295221">
    <property type="component" value="Unassembled WGS sequence"/>
</dbReference>
<accession>A0A4R2GNN3</accession>
<dbReference type="AlphaFoldDB" id="A0A4R2GNN3"/>
<dbReference type="GO" id="GO:0000160">
    <property type="term" value="P:phosphorelay signal transduction system"/>
    <property type="evidence" value="ECO:0007669"/>
    <property type="project" value="InterPro"/>
</dbReference>
<evidence type="ECO:0000313" key="3">
    <source>
        <dbReference type="EMBL" id="TCO10934.1"/>
    </source>
</evidence>
<dbReference type="Gene3D" id="1.20.120.160">
    <property type="entry name" value="HPT domain"/>
    <property type="match status" value="1"/>
</dbReference>
<evidence type="ECO:0000259" key="2">
    <source>
        <dbReference type="PROSITE" id="PS50894"/>
    </source>
</evidence>
<dbReference type="EMBL" id="SLWK01000001">
    <property type="protein sequence ID" value="TCO10934.1"/>
    <property type="molecule type" value="Genomic_DNA"/>
</dbReference>
<keyword evidence="1" id="KW-0597">Phosphoprotein</keyword>
<sequence>MLTEIKQQFYKETLQELKNISSDLSAQVIESDKKSLLVDRIFSVSHQLSGTGPMLGFDMSSKISRKLEKTFYEIRSGEKEVSLQLLWQTKRTIDSIIDCITEENQTQVPQQ</sequence>
<proteinExistence type="predicted"/>
<dbReference type="OrthoDB" id="1122360at2"/>
<evidence type="ECO:0000313" key="4">
    <source>
        <dbReference type="Proteomes" id="UP000295221"/>
    </source>
</evidence>
<dbReference type="RefSeq" id="WP_132431833.1">
    <property type="nucleotide sequence ID" value="NZ_SLWK01000001.1"/>
</dbReference>
<gene>
    <name evidence="3" type="ORF">EV194_101568</name>
</gene>